<keyword evidence="3" id="KW-1185">Reference proteome</keyword>
<protein>
    <submittedName>
        <fullName evidence="2">Uncharacterized protein</fullName>
    </submittedName>
</protein>
<sequence>MKKRHKIEIPVEESSSHELMESSSSSVNSPEDDFCFPDDCPERIETPKIPSPTSCMPEGRLQELEEKIDGANRMLLDLGLSNEQSELGRRILFDGLAGQMVKIKINCSDQDESSTEASAADPIEEVINKKTERKKRYKKKRLAKKKRKHRYKKKKLGRNFLEGFVQLVGSDFVQLQKNRKTFIIPFNKICLVLSKKPYHPPRNQPPLLDIDPCFRRDLTFNFGETVAHDPELIQIFFRIKLSMYLKTFTDEKVKIYTNSEMAIGLLEGLENGNINLVSDNEQVKEIPFTSFCYLKKA</sequence>
<dbReference type="eggNOG" id="ENOG5031AUV">
    <property type="taxonomic scope" value="Bacteria"/>
</dbReference>
<gene>
    <name evidence="2" type="ORF">JCM21738_4448</name>
</gene>
<name>W4RUD3_9BACI</name>
<feature type="region of interest" description="Disordered" evidence="1">
    <location>
        <begin position="1"/>
        <end position="38"/>
    </location>
</feature>
<evidence type="ECO:0000313" key="2">
    <source>
        <dbReference type="EMBL" id="GAE47463.1"/>
    </source>
</evidence>
<dbReference type="EMBL" id="BAUW01000078">
    <property type="protein sequence ID" value="GAE47463.1"/>
    <property type="molecule type" value="Genomic_DNA"/>
</dbReference>
<accession>W4RUD3</accession>
<comment type="caution">
    <text evidence="2">The sequence shown here is derived from an EMBL/GenBank/DDBJ whole genome shotgun (WGS) entry which is preliminary data.</text>
</comment>
<organism evidence="2 3">
    <name type="scientific">Mesobacillus boroniphilus JCM 21738</name>
    <dbReference type="NCBI Taxonomy" id="1294265"/>
    <lineage>
        <taxon>Bacteria</taxon>
        <taxon>Bacillati</taxon>
        <taxon>Bacillota</taxon>
        <taxon>Bacilli</taxon>
        <taxon>Bacillales</taxon>
        <taxon>Bacillaceae</taxon>
        <taxon>Mesobacillus</taxon>
    </lineage>
</organism>
<proteinExistence type="predicted"/>
<dbReference type="Proteomes" id="UP000018949">
    <property type="component" value="Unassembled WGS sequence"/>
</dbReference>
<reference evidence="2 3" key="1">
    <citation type="submission" date="2013-12" db="EMBL/GenBank/DDBJ databases">
        <title>NBRP : Genome information of microbial organism related human and environment.</title>
        <authorList>
            <person name="Hattori M."/>
            <person name="Oshima K."/>
            <person name="Inaba H."/>
            <person name="Suda W."/>
            <person name="Sakamoto M."/>
            <person name="Iino T."/>
            <person name="Kitahara M."/>
            <person name="Oshida Y."/>
            <person name="Iida T."/>
            <person name="Kudo T."/>
            <person name="Itoh T."/>
            <person name="Ahmed I."/>
            <person name="Ohkuma M."/>
        </authorList>
    </citation>
    <scope>NUCLEOTIDE SEQUENCE [LARGE SCALE GENOMIC DNA]</scope>
    <source>
        <strain evidence="2 3">JCM 21738</strain>
    </source>
</reference>
<dbReference type="RefSeq" id="WP_023614128.1">
    <property type="nucleotide sequence ID" value="NZ_BAUW01000078.1"/>
</dbReference>
<evidence type="ECO:0000256" key="1">
    <source>
        <dbReference type="SAM" id="MobiDB-lite"/>
    </source>
</evidence>
<dbReference type="AlphaFoldDB" id="W4RUD3"/>
<evidence type="ECO:0000313" key="3">
    <source>
        <dbReference type="Proteomes" id="UP000018949"/>
    </source>
</evidence>